<name>A0A4R4DY13_9BACT</name>
<comment type="function">
    <text evidence="6 7">Catalyzes a reversible aldol reaction between acetaldehyde and D-glyceraldehyde 3-phosphate to generate 2-deoxy-D-ribose 5-phosphate.</text>
</comment>
<sequence>MSLAKYIDHTILKPTTTLADIETVCAEAIEFGFAAVCVPPYYVAEAAARLRGQSPKVATVIGFPFGYSHYNAKIAETEQAIADGAEEIDLVMHLAALKSNDIAYLETEISSILVAKKDAKLKVIVESGILSHEELLRVIDLYRHYPIDFMKTSTGYAEKGATLEAVQIMRVGLPESVQIKASGGIRDHVFAQQLVDAGATRLGCSASVAIVKGETGGQPEGY</sequence>
<reference evidence="8 9" key="1">
    <citation type="submission" date="2019-03" db="EMBL/GenBank/DDBJ databases">
        <authorList>
            <person name="Kim M.K.M."/>
        </authorList>
    </citation>
    <scope>NUCLEOTIDE SEQUENCE [LARGE SCALE GENOMIC DNA]</scope>
    <source>
        <strain evidence="8 9">17J68-15</strain>
    </source>
</reference>
<dbReference type="GO" id="GO:0016052">
    <property type="term" value="P:carbohydrate catabolic process"/>
    <property type="evidence" value="ECO:0007669"/>
    <property type="project" value="TreeGrafter"/>
</dbReference>
<comment type="pathway">
    <text evidence="7">Carbohydrate degradation; 2-deoxy-D-ribose 1-phosphate degradation; D-glyceraldehyde 3-phosphate and acetaldehyde from 2-deoxy-alpha-D-ribose 1-phosphate: step 2/2.</text>
</comment>
<dbReference type="GO" id="GO:0006018">
    <property type="term" value="P:2-deoxyribose 1-phosphate catabolic process"/>
    <property type="evidence" value="ECO:0007669"/>
    <property type="project" value="UniProtKB-UniRule"/>
</dbReference>
<feature type="active site" description="Proton donor/acceptor" evidence="7">
    <location>
        <position position="180"/>
    </location>
</feature>
<protein>
    <recommendedName>
        <fullName evidence="7">Deoxyribose-phosphate aldolase</fullName>
        <shortName evidence="7">DERA</shortName>
        <ecNumber evidence="7">4.1.2.4</ecNumber>
    </recommendedName>
    <alternativeName>
        <fullName evidence="7">2-deoxy-D-ribose 5-phosphate aldolase</fullName>
    </alternativeName>
    <alternativeName>
        <fullName evidence="7">Phosphodeoxyriboaldolase</fullName>
        <shortName evidence="7">Deoxyriboaldolase</shortName>
    </alternativeName>
</protein>
<dbReference type="GO" id="GO:0009264">
    <property type="term" value="P:deoxyribonucleotide catabolic process"/>
    <property type="evidence" value="ECO:0007669"/>
    <property type="project" value="UniProtKB-UniRule"/>
</dbReference>
<evidence type="ECO:0000256" key="7">
    <source>
        <dbReference type="HAMAP-Rule" id="MF_00114"/>
    </source>
</evidence>
<dbReference type="InterPro" id="IPR013785">
    <property type="entry name" value="Aldolase_TIM"/>
</dbReference>
<dbReference type="InterPro" id="IPR002915">
    <property type="entry name" value="DeoC/FbaB/LacD_aldolase"/>
</dbReference>
<gene>
    <name evidence="7 8" type="primary">deoC</name>
    <name evidence="8" type="ORF">E0486_13695</name>
</gene>
<evidence type="ECO:0000256" key="3">
    <source>
        <dbReference type="ARBA" id="ARBA00023239"/>
    </source>
</evidence>
<dbReference type="AlphaFoldDB" id="A0A4R4DY13"/>
<keyword evidence="4 7" id="KW-0704">Schiff base</keyword>
<dbReference type="Gene3D" id="3.20.20.70">
    <property type="entry name" value="Aldolase class I"/>
    <property type="match status" value="1"/>
</dbReference>
<dbReference type="FunFam" id="3.20.20.70:FF:000044">
    <property type="entry name" value="Deoxyribose-phosphate aldolase"/>
    <property type="match status" value="1"/>
</dbReference>
<dbReference type="EMBL" id="SKFH01000026">
    <property type="protein sequence ID" value="TCZ68572.1"/>
    <property type="molecule type" value="Genomic_DNA"/>
</dbReference>
<dbReference type="Pfam" id="PF01791">
    <property type="entry name" value="DeoC"/>
    <property type="match status" value="1"/>
</dbReference>
<evidence type="ECO:0000313" key="9">
    <source>
        <dbReference type="Proteomes" id="UP000295164"/>
    </source>
</evidence>
<comment type="caution">
    <text evidence="8">The sequence shown here is derived from an EMBL/GenBank/DDBJ whole genome shotgun (WGS) entry which is preliminary data.</text>
</comment>
<dbReference type="OrthoDB" id="9778711at2"/>
<dbReference type="NCBIfam" id="TIGR00126">
    <property type="entry name" value="deoC"/>
    <property type="match status" value="1"/>
</dbReference>
<keyword evidence="9" id="KW-1185">Reference proteome</keyword>
<dbReference type="SMART" id="SM01133">
    <property type="entry name" value="DeoC"/>
    <property type="match status" value="1"/>
</dbReference>
<keyword evidence="2 7" id="KW-0963">Cytoplasm</keyword>
<dbReference type="EC" id="4.1.2.4" evidence="7"/>
<dbReference type="InterPro" id="IPR028581">
    <property type="entry name" value="DeoC_typeI"/>
</dbReference>
<feature type="active site" description="Proton donor/acceptor" evidence="7">
    <location>
        <position position="89"/>
    </location>
</feature>
<dbReference type="SUPFAM" id="SSF51569">
    <property type="entry name" value="Aldolase"/>
    <property type="match status" value="1"/>
</dbReference>
<dbReference type="GO" id="GO:0004139">
    <property type="term" value="F:deoxyribose-phosphate aldolase activity"/>
    <property type="evidence" value="ECO:0007669"/>
    <property type="project" value="UniProtKB-UniRule"/>
</dbReference>
<keyword evidence="3 7" id="KW-0456">Lyase</keyword>
<dbReference type="UniPathway" id="UPA00002">
    <property type="reaction ID" value="UER00468"/>
</dbReference>
<dbReference type="GO" id="GO:0005737">
    <property type="term" value="C:cytoplasm"/>
    <property type="evidence" value="ECO:0007669"/>
    <property type="project" value="UniProtKB-SubCell"/>
</dbReference>
<organism evidence="8 9">
    <name type="scientific">Flaviaesturariibacter aridisoli</name>
    <dbReference type="NCBI Taxonomy" id="2545761"/>
    <lineage>
        <taxon>Bacteria</taxon>
        <taxon>Pseudomonadati</taxon>
        <taxon>Bacteroidota</taxon>
        <taxon>Chitinophagia</taxon>
        <taxon>Chitinophagales</taxon>
        <taxon>Chitinophagaceae</taxon>
        <taxon>Flaviaestuariibacter</taxon>
    </lineage>
</organism>
<dbReference type="PIRSF" id="PIRSF001357">
    <property type="entry name" value="DeoC"/>
    <property type="match status" value="1"/>
</dbReference>
<dbReference type="PANTHER" id="PTHR10889">
    <property type="entry name" value="DEOXYRIBOSE-PHOSPHATE ALDOLASE"/>
    <property type="match status" value="1"/>
</dbReference>
<dbReference type="RefSeq" id="WP_131852745.1">
    <property type="nucleotide sequence ID" value="NZ_SKFH01000026.1"/>
</dbReference>
<dbReference type="HAMAP" id="MF_00114">
    <property type="entry name" value="DeoC_type1"/>
    <property type="match status" value="1"/>
</dbReference>
<evidence type="ECO:0000256" key="1">
    <source>
        <dbReference type="ARBA" id="ARBA00010936"/>
    </source>
</evidence>
<dbReference type="PANTHER" id="PTHR10889:SF1">
    <property type="entry name" value="DEOXYRIBOSE-PHOSPHATE ALDOLASE"/>
    <property type="match status" value="1"/>
</dbReference>
<evidence type="ECO:0000256" key="6">
    <source>
        <dbReference type="ARBA" id="ARBA00056337"/>
    </source>
</evidence>
<dbReference type="Proteomes" id="UP000295164">
    <property type="component" value="Unassembled WGS sequence"/>
</dbReference>
<dbReference type="CDD" id="cd00959">
    <property type="entry name" value="DeoC"/>
    <property type="match status" value="1"/>
</dbReference>
<accession>A0A4R4DY13</accession>
<evidence type="ECO:0000256" key="5">
    <source>
        <dbReference type="ARBA" id="ARBA00048791"/>
    </source>
</evidence>
<proteinExistence type="inferred from homology"/>
<comment type="catalytic activity">
    <reaction evidence="5 7">
        <text>2-deoxy-D-ribose 5-phosphate = D-glyceraldehyde 3-phosphate + acetaldehyde</text>
        <dbReference type="Rhea" id="RHEA:12821"/>
        <dbReference type="ChEBI" id="CHEBI:15343"/>
        <dbReference type="ChEBI" id="CHEBI:59776"/>
        <dbReference type="ChEBI" id="CHEBI:62877"/>
        <dbReference type="EC" id="4.1.2.4"/>
    </reaction>
</comment>
<evidence type="ECO:0000313" key="8">
    <source>
        <dbReference type="EMBL" id="TCZ68572.1"/>
    </source>
</evidence>
<comment type="subcellular location">
    <subcellularLocation>
        <location evidence="7">Cytoplasm</location>
    </subcellularLocation>
</comment>
<evidence type="ECO:0000256" key="4">
    <source>
        <dbReference type="ARBA" id="ARBA00023270"/>
    </source>
</evidence>
<comment type="similarity">
    <text evidence="1 7">Belongs to the DeoC/FbaB aldolase family. DeoC type 1 subfamily.</text>
</comment>
<dbReference type="InterPro" id="IPR011343">
    <property type="entry name" value="DeoC"/>
</dbReference>
<evidence type="ECO:0000256" key="2">
    <source>
        <dbReference type="ARBA" id="ARBA00022490"/>
    </source>
</evidence>
<feature type="active site" description="Schiff-base intermediate with acetaldehyde" evidence="7">
    <location>
        <position position="151"/>
    </location>
</feature>